<comment type="caution">
    <text evidence="2">The sequence shown here is derived from an EMBL/GenBank/DDBJ whole genome shotgun (WGS) entry which is preliminary data.</text>
</comment>
<sequence>MESFGPNPSSGHDGIVVPPPVQGDGRLADNIVHFARVLRKAGLKPGPGAVIDAIEAVDAIGIGSRIEFHAALSAIFVKRHEDQPVFDEAFSIFWRSRDLVAKMIALMSPVAAIGERQKPKAGGARVSDALFADRKSEPKPREEPDVEVDARLTVSGQEVFRRLDFGQMTASELKEARNAIERLAMPLDLVQTRRYRSSTKGRLIDPRASMRQSLRTGGDLMLPKFRERRQQPPPLVILADISGSMSQYTRIFLHFLHVLTERRRRVHTFLFGTRLTNVTRQLRHRDPDEAIAQCTDAVADWSGGTRIGETLRLFNRHWGRRVLGQGAVVLLITDGLERDEVDVLSRETDRLHRSCRRLVWLNPLLRFAGFEARARGVRAMLPHVDELRSVHNLEALSDLVQSLSGAPDRDCDPRRYLGSERSLT</sequence>
<dbReference type="Proteomes" id="UP000307378">
    <property type="component" value="Unassembled WGS sequence"/>
</dbReference>
<dbReference type="InterPro" id="IPR008912">
    <property type="entry name" value="Uncharacterised_CoxE"/>
</dbReference>
<protein>
    <submittedName>
        <fullName evidence="2">VWA domain-containing protein</fullName>
    </submittedName>
</protein>
<dbReference type="Pfam" id="PF05762">
    <property type="entry name" value="VWA_CoxE"/>
    <property type="match status" value="1"/>
</dbReference>
<accession>A0A4S8Q2Q3</accession>
<evidence type="ECO:0000313" key="3">
    <source>
        <dbReference type="Proteomes" id="UP000307378"/>
    </source>
</evidence>
<feature type="compositionally biased region" description="Basic and acidic residues" evidence="1">
    <location>
        <begin position="131"/>
        <end position="143"/>
    </location>
</feature>
<dbReference type="InterPro" id="IPR036465">
    <property type="entry name" value="vWFA_dom_sf"/>
</dbReference>
<dbReference type="Gene3D" id="3.40.50.410">
    <property type="entry name" value="von Willebrand factor, type A domain"/>
    <property type="match status" value="1"/>
</dbReference>
<dbReference type="PIRSF" id="PIRSF010256">
    <property type="entry name" value="CoxE_vWa"/>
    <property type="match status" value="1"/>
</dbReference>
<dbReference type="RefSeq" id="WP_136541686.1">
    <property type="nucleotide sequence ID" value="NZ_STGU01000007.1"/>
</dbReference>
<dbReference type="PANTHER" id="PTHR39338:SF6">
    <property type="entry name" value="BLL5662 PROTEIN"/>
    <property type="match status" value="1"/>
</dbReference>
<evidence type="ECO:0000256" key="1">
    <source>
        <dbReference type="SAM" id="MobiDB-lite"/>
    </source>
</evidence>
<name>A0A4S8Q2Q3_9HYPH</name>
<dbReference type="CDD" id="cd00198">
    <property type="entry name" value="vWFA"/>
    <property type="match status" value="1"/>
</dbReference>
<evidence type="ECO:0000313" key="2">
    <source>
        <dbReference type="EMBL" id="THV34889.1"/>
    </source>
</evidence>
<dbReference type="InterPro" id="IPR011195">
    <property type="entry name" value="UCP010256"/>
</dbReference>
<feature type="region of interest" description="Disordered" evidence="1">
    <location>
        <begin position="124"/>
        <end position="146"/>
    </location>
</feature>
<dbReference type="PANTHER" id="PTHR39338">
    <property type="entry name" value="BLL5662 PROTEIN-RELATED"/>
    <property type="match status" value="1"/>
</dbReference>
<proteinExistence type="predicted"/>
<dbReference type="SUPFAM" id="SSF53300">
    <property type="entry name" value="vWA-like"/>
    <property type="match status" value="1"/>
</dbReference>
<dbReference type="EMBL" id="STGU01000007">
    <property type="protein sequence ID" value="THV34889.1"/>
    <property type="molecule type" value="Genomic_DNA"/>
</dbReference>
<organism evidence="2 3">
    <name type="scientific">Rhizobium rosettiformans W3</name>
    <dbReference type="NCBI Taxonomy" id="538378"/>
    <lineage>
        <taxon>Bacteria</taxon>
        <taxon>Pseudomonadati</taxon>
        <taxon>Pseudomonadota</taxon>
        <taxon>Alphaproteobacteria</taxon>
        <taxon>Hyphomicrobiales</taxon>
        <taxon>Rhizobiaceae</taxon>
        <taxon>Rhizobium/Agrobacterium group</taxon>
        <taxon>Rhizobium</taxon>
    </lineage>
</organism>
<gene>
    <name evidence="2" type="ORF">FAA86_14540</name>
</gene>
<dbReference type="AlphaFoldDB" id="A0A4S8Q2Q3"/>
<reference evidence="2 3" key="1">
    <citation type="submission" date="2019-04" db="EMBL/GenBank/DDBJ databases">
        <title>genome sequence of strain W3.</title>
        <authorList>
            <person name="Gao J."/>
            <person name="Sun J."/>
        </authorList>
    </citation>
    <scope>NUCLEOTIDE SEQUENCE [LARGE SCALE GENOMIC DNA]</scope>
    <source>
        <strain evidence="2 3">W3</strain>
    </source>
</reference>